<evidence type="ECO:0000313" key="14">
    <source>
        <dbReference type="EMBL" id="GAP67191.1"/>
    </source>
</evidence>
<proteinExistence type="predicted"/>
<evidence type="ECO:0000256" key="1">
    <source>
        <dbReference type="ARBA" id="ARBA00001947"/>
    </source>
</evidence>
<keyword evidence="8" id="KW-0862">Zinc</keyword>
<comment type="cofactor">
    <cofactor evidence="1">
        <name>Zn(2+)</name>
        <dbReference type="ChEBI" id="CHEBI:29105"/>
    </cofactor>
</comment>
<evidence type="ECO:0000256" key="12">
    <source>
        <dbReference type="SAM" id="Phobius"/>
    </source>
</evidence>
<evidence type="ECO:0000256" key="2">
    <source>
        <dbReference type="ARBA" id="ARBA00004651"/>
    </source>
</evidence>
<dbReference type="CDD" id="cd07328">
    <property type="entry name" value="M48_Ste24p_like"/>
    <property type="match status" value="1"/>
</dbReference>
<evidence type="ECO:0000256" key="11">
    <source>
        <dbReference type="ARBA" id="ARBA00023136"/>
    </source>
</evidence>
<evidence type="ECO:0000256" key="4">
    <source>
        <dbReference type="ARBA" id="ARBA00022670"/>
    </source>
</evidence>
<sequence>MAITREAFEALVARLEPQARQRPRAYRLRVALLALLGYGYLAGVLLALAALVLASLASTLWLKALAIKLILPLGAFLWLVLRALWVRIEAPKGIALDRRESPELFVVIDRLRRALRAPCFHRVLLTDDFNAAVVQVPRLGLFGWHRNYLLLGLPLLKCTTPAQLQAILAHEFGHLAGGHARFGNQIYRLRMAWARLQAALERPGQRGSFLFRPFFRWYAPYFAAYSFPLARANEYEADAVSARLTSPRTVAEALTGTSVIGRYLGERYWPDVHRQADEQPQPAFAPFARLGAGLRGAIDETAARAWLDGALAARTTADDTHPCLADRLRAVGEAPRFNPPGEGEGADRLLGAARERLVAELDARWAERIRHDWQEHYRRVQEGRARLAALEAAAQTGELSLDEAFERARLDEAYGAGADAALAQFRALHARAPDSAPTCYALGTRLLARDDAAGVALVERAMQLDEEAIAPGAEALRDFHWRRGDRAAADHWHARLCERRALLEAARAERAQIRGNDKFLRHDLAPPAVADLRAALAAAGARRAYLVRKRVKHLPERPLYALGFRVTPWWRRRRAAEAAAVQQRIVETVALPATTLVFCVEGKNARFDSKFRWIRGARVL</sequence>
<organism evidence="14">
    <name type="scientific">Mizugakiibacter sediminis</name>
    <dbReference type="NCBI Taxonomy" id="1475481"/>
    <lineage>
        <taxon>Bacteria</taxon>
        <taxon>Pseudomonadati</taxon>
        <taxon>Pseudomonadota</taxon>
        <taxon>Gammaproteobacteria</taxon>
        <taxon>Lysobacterales</taxon>
        <taxon>Rhodanobacteraceae</taxon>
        <taxon>Mizugakiibacter</taxon>
    </lineage>
</organism>
<keyword evidence="10" id="KW-0482">Metalloprotease</keyword>
<dbReference type="GO" id="GO:0005886">
    <property type="term" value="C:plasma membrane"/>
    <property type="evidence" value="ECO:0007669"/>
    <property type="project" value="UniProtKB-SubCell"/>
</dbReference>
<evidence type="ECO:0000313" key="15">
    <source>
        <dbReference type="Proteomes" id="UP000253740"/>
    </source>
</evidence>
<name>A0A0K8QRC0_9GAMM</name>
<keyword evidence="3" id="KW-1003">Cell membrane</keyword>
<evidence type="ECO:0000256" key="5">
    <source>
        <dbReference type="ARBA" id="ARBA00022692"/>
    </source>
</evidence>
<keyword evidence="4" id="KW-0645">Protease</keyword>
<dbReference type="EMBL" id="DF970247">
    <property type="protein sequence ID" value="GAP67191.1"/>
    <property type="molecule type" value="Genomic_DNA"/>
</dbReference>
<evidence type="ECO:0000256" key="6">
    <source>
        <dbReference type="ARBA" id="ARBA00022723"/>
    </source>
</evidence>
<protein>
    <recommendedName>
        <fullName evidence="13">Peptidase M48 domain-containing protein</fullName>
    </recommendedName>
</protein>
<dbReference type="Gene3D" id="3.30.2010.10">
    <property type="entry name" value="Metalloproteases ('zincins'), catalytic domain"/>
    <property type="match status" value="1"/>
</dbReference>
<evidence type="ECO:0000256" key="3">
    <source>
        <dbReference type="ARBA" id="ARBA00022475"/>
    </source>
</evidence>
<dbReference type="PANTHER" id="PTHR43221">
    <property type="entry name" value="PROTEASE HTPX"/>
    <property type="match status" value="1"/>
</dbReference>
<dbReference type="PANTHER" id="PTHR43221:SF1">
    <property type="entry name" value="PROTEASE HTPX"/>
    <property type="match status" value="1"/>
</dbReference>
<dbReference type="InterPro" id="IPR001915">
    <property type="entry name" value="Peptidase_M48"/>
</dbReference>
<evidence type="ECO:0000256" key="9">
    <source>
        <dbReference type="ARBA" id="ARBA00022989"/>
    </source>
</evidence>
<evidence type="ECO:0000256" key="8">
    <source>
        <dbReference type="ARBA" id="ARBA00022833"/>
    </source>
</evidence>
<dbReference type="STRING" id="1475481.GCA_000953855_02554"/>
<feature type="transmembrane region" description="Helical" evidence="12">
    <location>
        <begin position="30"/>
        <end position="54"/>
    </location>
</feature>
<dbReference type="Proteomes" id="UP000253740">
    <property type="component" value="Unassembled WGS sequence"/>
</dbReference>
<evidence type="ECO:0000256" key="10">
    <source>
        <dbReference type="ARBA" id="ARBA00023049"/>
    </source>
</evidence>
<dbReference type="GO" id="GO:0046872">
    <property type="term" value="F:metal ion binding"/>
    <property type="evidence" value="ECO:0007669"/>
    <property type="project" value="UniProtKB-KW"/>
</dbReference>
<dbReference type="AlphaFoldDB" id="A0A0K8QRC0"/>
<feature type="transmembrane region" description="Helical" evidence="12">
    <location>
        <begin position="60"/>
        <end position="81"/>
    </location>
</feature>
<keyword evidence="15" id="KW-1185">Reference proteome</keyword>
<gene>
    <name evidence="14" type="ORF">MBSD_n2507</name>
</gene>
<dbReference type="Pfam" id="PF01435">
    <property type="entry name" value="Peptidase_M48"/>
    <property type="match status" value="1"/>
</dbReference>
<dbReference type="GO" id="GO:0006508">
    <property type="term" value="P:proteolysis"/>
    <property type="evidence" value="ECO:0007669"/>
    <property type="project" value="UniProtKB-KW"/>
</dbReference>
<reference evidence="14" key="1">
    <citation type="submission" date="2015-08" db="EMBL/GenBank/DDBJ databases">
        <title>Complete DNA Sequence of Pseudomonas syringae pv. actinidiae, the Causal Agent of Kiwifruit Canker Disease.</title>
        <authorList>
            <person name="Rikkerink E.H.A."/>
            <person name="Fineran P.C."/>
        </authorList>
    </citation>
    <scope>NUCLEOTIDE SEQUENCE</scope>
    <source>
        <strain evidence="14">SkMP5</strain>
    </source>
</reference>
<dbReference type="GO" id="GO:0004222">
    <property type="term" value="F:metalloendopeptidase activity"/>
    <property type="evidence" value="ECO:0007669"/>
    <property type="project" value="InterPro"/>
</dbReference>
<evidence type="ECO:0000256" key="7">
    <source>
        <dbReference type="ARBA" id="ARBA00022801"/>
    </source>
</evidence>
<keyword evidence="6" id="KW-0479">Metal-binding</keyword>
<keyword evidence="9 12" id="KW-1133">Transmembrane helix</keyword>
<accession>A0A0K8QRC0</accession>
<comment type="subcellular location">
    <subcellularLocation>
        <location evidence="2">Cell membrane</location>
        <topology evidence="2">Multi-pass membrane protein</topology>
    </subcellularLocation>
</comment>
<feature type="domain" description="Peptidase M48" evidence="13">
    <location>
        <begin position="148"/>
        <end position="331"/>
    </location>
</feature>
<keyword evidence="5 12" id="KW-0812">Transmembrane</keyword>
<dbReference type="InterPro" id="IPR050083">
    <property type="entry name" value="HtpX_protease"/>
</dbReference>
<dbReference type="RefSeq" id="WP_201797500.1">
    <property type="nucleotide sequence ID" value="NZ_DF970247.1"/>
</dbReference>
<keyword evidence="7" id="KW-0378">Hydrolase</keyword>
<keyword evidence="11 12" id="KW-0472">Membrane</keyword>
<evidence type="ECO:0000259" key="13">
    <source>
        <dbReference type="Pfam" id="PF01435"/>
    </source>
</evidence>